<keyword evidence="3" id="KW-1133">Transmembrane helix</keyword>
<sequence>MALSRLDKAQVWLFGAVTGVFFMLFRFFCPRSPAAAAAAGKKLPPVSDPLLLLSATQLAKKIRRKEVSSVEVVQAYIDRIQEVNPFVNAVVKDRFAAALQEAAQVDKLIEEETGGEEVLEDRLPLLGVPLSVKESYALQGMPFTTGLVSRQGVVATVDAPPVALLKRAGAIPLGVTNISELCMWMESSNNLYGITCNPYDLERIPGGSSGGEGSILASAGAVIGVGSDIGGSIRMPCFFNGIFGHKTTPGIVSCENQYPPCSGRQEEYLSSGPMCRYAEDLALMLRVMAGPKARMLCLNTKVDLKKLRFFSIPHDGGSVYTYPVSQELIDIQRKVVERLEADFGVKVQEVRFPELRYAFQIWDTFMVLPDKEGRPPLPFAELMGEPGRPVWPLWELLKWMVGKSDHTIAAIGLALLGTARSSKASAFAIQQKEKLQKQVDELLGTDGVFLYPSYTRVAPKHHHALFKPFDFSYTGILNILGLPVTQCPLGLGEEGLPLGVQVGAGKLQDHLTLAVALYLEKTFGGWRDPGSK</sequence>
<feature type="active site" description="Charge relay system" evidence="2">
    <location>
        <position position="208"/>
    </location>
</feature>
<evidence type="ECO:0000313" key="6">
    <source>
        <dbReference type="RefSeq" id="XP_028284890.1"/>
    </source>
</evidence>
<organism evidence="5 6">
    <name type="scientific">Parambassis ranga</name>
    <name type="common">Indian glassy fish</name>
    <dbReference type="NCBI Taxonomy" id="210632"/>
    <lineage>
        <taxon>Eukaryota</taxon>
        <taxon>Metazoa</taxon>
        <taxon>Chordata</taxon>
        <taxon>Craniata</taxon>
        <taxon>Vertebrata</taxon>
        <taxon>Euteleostomi</taxon>
        <taxon>Actinopterygii</taxon>
        <taxon>Neopterygii</taxon>
        <taxon>Teleostei</taxon>
        <taxon>Neoteleostei</taxon>
        <taxon>Acanthomorphata</taxon>
        <taxon>Ovalentaria</taxon>
        <taxon>Ambassidae</taxon>
        <taxon>Parambassis</taxon>
    </lineage>
</organism>
<evidence type="ECO:0000259" key="4">
    <source>
        <dbReference type="Pfam" id="PF01425"/>
    </source>
</evidence>
<evidence type="ECO:0000256" key="1">
    <source>
        <dbReference type="ARBA" id="ARBA00009199"/>
    </source>
</evidence>
<keyword evidence="3" id="KW-0472">Membrane</keyword>
<dbReference type="GO" id="GO:0016787">
    <property type="term" value="F:hydrolase activity"/>
    <property type="evidence" value="ECO:0007669"/>
    <property type="project" value="UniProtKB-KW"/>
</dbReference>
<dbReference type="CTD" id="768298"/>
<dbReference type="Gene3D" id="3.90.1300.10">
    <property type="entry name" value="Amidase signature (AS) domain"/>
    <property type="match status" value="1"/>
</dbReference>
<dbReference type="InterPro" id="IPR052739">
    <property type="entry name" value="FAAH2"/>
</dbReference>
<dbReference type="InterPro" id="IPR023631">
    <property type="entry name" value="Amidase_dom"/>
</dbReference>
<keyword evidence="5" id="KW-1185">Reference proteome</keyword>
<dbReference type="Pfam" id="PF01425">
    <property type="entry name" value="Amidase"/>
    <property type="match status" value="1"/>
</dbReference>
<dbReference type="InterPro" id="IPR036928">
    <property type="entry name" value="AS_sf"/>
</dbReference>
<dbReference type="OrthoDB" id="6428749at2759"/>
<evidence type="ECO:0000256" key="2">
    <source>
        <dbReference type="PIRSR" id="PIRSR001221-1"/>
    </source>
</evidence>
<feature type="active site" description="Acyl-ester intermediate" evidence="2">
    <location>
        <position position="232"/>
    </location>
</feature>
<name>A0A6P7K689_9TELE</name>
<dbReference type="GO" id="GO:0012505">
    <property type="term" value="C:endomembrane system"/>
    <property type="evidence" value="ECO:0007669"/>
    <property type="project" value="TreeGrafter"/>
</dbReference>
<dbReference type="FunCoup" id="A0A6P7K689">
    <property type="interactions" value="188"/>
</dbReference>
<dbReference type="InterPro" id="IPR020556">
    <property type="entry name" value="Amidase_CS"/>
</dbReference>
<dbReference type="GeneID" id="114450744"/>
<reference evidence="6" key="1">
    <citation type="submission" date="2025-08" db="UniProtKB">
        <authorList>
            <consortium name="RefSeq"/>
        </authorList>
    </citation>
    <scope>IDENTIFICATION</scope>
</reference>
<proteinExistence type="inferred from homology"/>
<dbReference type="SUPFAM" id="SSF75304">
    <property type="entry name" value="Amidase signature (AS) enzymes"/>
    <property type="match status" value="1"/>
</dbReference>
<dbReference type="RefSeq" id="XP_028284890.1">
    <property type="nucleotide sequence ID" value="XM_028429089.1"/>
</dbReference>
<comment type="similarity">
    <text evidence="1">Belongs to the amidase family.</text>
</comment>
<dbReference type="AlphaFoldDB" id="A0A6P7K689"/>
<keyword evidence="6" id="KW-0378">Hydrolase</keyword>
<gene>
    <name evidence="6" type="primary">faah2b</name>
</gene>
<dbReference type="PANTHER" id="PTHR43372">
    <property type="entry name" value="FATTY-ACID AMIDE HYDROLASE"/>
    <property type="match status" value="1"/>
</dbReference>
<protein>
    <submittedName>
        <fullName evidence="6">Fatty-acid amide hydrolase 2-B</fullName>
    </submittedName>
</protein>
<evidence type="ECO:0000313" key="5">
    <source>
        <dbReference type="Proteomes" id="UP000515145"/>
    </source>
</evidence>
<dbReference type="PROSITE" id="PS00571">
    <property type="entry name" value="AMIDASES"/>
    <property type="match status" value="1"/>
</dbReference>
<dbReference type="Proteomes" id="UP000515145">
    <property type="component" value="Chromosome 18"/>
</dbReference>
<feature type="transmembrane region" description="Helical" evidence="3">
    <location>
        <begin position="12"/>
        <end position="28"/>
    </location>
</feature>
<feature type="active site" description="Charge relay system" evidence="2">
    <location>
        <position position="133"/>
    </location>
</feature>
<accession>A0A6P7K689</accession>
<feature type="domain" description="Amidase" evidence="4">
    <location>
        <begin position="71"/>
        <end position="513"/>
    </location>
</feature>
<keyword evidence="3" id="KW-0812">Transmembrane</keyword>
<dbReference type="PANTHER" id="PTHR43372:SF4">
    <property type="entry name" value="FATTY-ACID AMIDE HYDROLASE 2"/>
    <property type="match status" value="1"/>
</dbReference>
<dbReference type="InParanoid" id="A0A6P7K689"/>
<evidence type="ECO:0000256" key="3">
    <source>
        <dbReference type="SAM" id="Phobius"/>
    </source>
</evidence>